<sequence>MKVLGLCGASGAGKTTVAEGLIKALREAGQRISVVKHAHKRFDIDHPGKDSFRHRAAGAFEVIIANSRRLAKVREFESEVDLNVDQLLAELADNGEVRNWALVEGFKHASLLKLEVWRSAVGGPVLYPEDPYVVAVVTDAPDGLPVATGLPVFTMGDSAALLQFLMQDAARYDYHSPYADESSDA</sequence>
<organism evidence="2 3">
    <name type="scientific">Roseateles toxinivorans</name>
    <dbReference type="NCBI Taxonomy" id="270368"/>
    <lineage>
        <taxon>Bacteria</taxon>
        <taxon>Pseudomonadati</taxon>
        <taxon>Pseudomonadota</taxon>
        <taxon>Betaproteobacteria</taxon>
        <taxon>Burkholderiales</taxon>
        <taxon>Sphaerotilaceae</taxon>
        <taxon>Roseateles</taxon>
    </lineage>
</organism>
<proteinExistence type="predicted"/>
<dbReference type="EMBL" id="SNXS01000001">
    <property type="protein sequence ID" value="TDP74323.1"/>
    <property type="molecule type" value="Genomic_DNA"/>
</dbReference>
<dbReference type="Pfam" id="PF03205">
    <property type="entry name" value="MobB"/>
    <property type="match status" value="1"/>
</dbReference>
<reference evidence="2 3" key="1">
    <citation type="submission" date="2019-03" db="EMBL/GenBank/DDBJ databases">
        <title>Genomic Encyclopedia of Type Strains, Phase IV (KMG-IV): sequencing the most valuable type-strain genomes for metagenomic binning, comparative biology and taxonomic classification.</title>
        <authorList>
            <person name="Goeker M."/>
        </authorList>
    </citation>
    <scope>NUCLEOTIDE SEQUENCE [LARGE SCALE GENOMIC DNA]</scope>
    <source>
        <strain evidence="2 3">DSM 16998</strain>
    </source>
</reference>
<evidence type="ECO:0000313" key="3">
    <source>
        <dbReference type="Proteomes" id="UP000295361"/>
    </source>
</evidence>
<dbReference type="InterPro" id="IPR052539">
    <property type="entry name" value="MGD_biosynthesis_adapter"/>
</dbReference>
<dbReference type="OrthoDB" id="9804758at2"/>
<dbReference type="InterPro" id="IPR004435">
    <property type="entry name" value="MobB_dom"/>
</dbReference>
<dbReference type="GO" id="GO:0005525">
    <property type="term" value="F:GTP binding"/>
    <property type="evidence" value="ECO:0007669"/>
    <property type="project" value="InterPro"/>
</dbReference>
<keyword evidence="3" id="KW-1185">Reference proteome</keyword>
<evidence type="ECO:0000259" key="1">
    <source>
        <dbReference type="Pfam" id="PF03205"/>
    </source>
</evidence>
<dbReference type="GO" id="GO:0006777">
    <property type="term" value="P:Mo-molybdopterin cofactor biosynthetic process"/>
    <property type="evidence" value="ECO:0007669"/>
    <property type="project" value="InterPro"/>
</dbReference>
<dbReference type="PANTHER" id="PTHR40072">
    <property type="entry name" value="MOLYBDOPTERIN-GUANINE DINUCLEOTIDE BIOSYNTHESIS ADAPTER PROTEIN-RELATED"/>
    <property type="match status" value="1"/>
</dbReference>
<dbReference type="SUPFAM" id="SSF52540">
    <property type="entry name" value="P-loop containing nucleoside triphosphate hydrolases"/>
    <property type="match status" value="1"/>
</dbReference>
<dbReference type="Gene3D" id="3.40.50.300">
    <property type="entry name" value="P-loop containing nucleotide triphosphate hydrolases"/>
    <property type="match status" value="1"/>
</dbReference>
<feature type="domain" description="Molybdopterin-guanine dinucleotide biosynthesis protein B (MobB)" evidence="1">
    <location>
        <begin position="3"/>
        <end position="139"/>
    </location>
</feature>
<protein>
    <submittedName>
        <fullName evidence="2">Molybdopterin-guanine dinucleotide biosynthesis protein B</fullName>
    </submittedName>
</protein>
<dbReference type="AlphaFoldDB" id="A0A4R6QTC1"/>
<dbReference type="Proteomes" id="UP000295361">
    <property type="component" value="Unassembled WGS sequence"/>
</dbReference>
<evidence type="ECO:0000313" key="2">
    <source>
        <dbReference type="EMBL" id="TDP74323.1"/>
    </source>
</evidence>
<dbReference type="PANTHER" id="PTHR40072:SF1">
    <property type="entry name" value="MOLYBDOPTERIN-GUANINE DINUCLEOTIDE BIOSYNTHESIS ADAPTER PROTEIN"/>
    <property type="match status" value="1"/>
</dbReference>
<dbReference type="FunCoup" id="A0A4R6QTC1">
    <property type="interactions" value="30"/>
</dbReference>
<gene>
    <name evidence="2" type="ORF">DES47_101380</name>
</gene>
<dbReference type="InParanoid" id="A0A4R6QTC1"/>
<comment type="caution">
    <text evidence="2">The sequence shown here is derived from an EMBL/GenBank/DDBJ whole genome shotgun (WGS) entry which is preliminary data.</text>
</comment>
<dbReference type="CDD" id="cd03116">
    <property type="entry name" value="MobB"/>
    <property type="match status" value="1"/>
</dbReference>
<dbReference type="InterPro" id="IPR027417">
    <property type="entry name" value="P-loop_NTPase"/>
</dbReference>
<dbReference type="RefSeq" id="WP_133698964.1">
    <property type="nucleotide sequence ID" value="NZ_SNXS01000001.1"/>
</dbReference>
<dbReference type="NCBIfam" id="TIGR00176">
    <property type="entry name" value="mobB"/>
    <property type="match status" value="1"/>
</dbReference>
<name>A0A4R6QTC1_9BURK</name>
<accession>A0A4R6QTC1</accession>